<dbReference type="InterPro" id="IPR034660">
    <property type="entry name" value="DinB/YfiT-like"/>
</dbReference>
<dbReference type="Proteomes" id="UP001207742">
    <property type="component" value="Unassembled WGS sequence"/>
</dbReference>
<dbReference type="RefSeq" id="WP_264733800.1">
    <property type="nucleotide sequence ID" value="NZ_JAPDNR010000001.1"/>
</dbReference>
<organism evidence="1 2">
    <name type="scientific">Chitinophaga nivalis</name>
    <dbReference type="NCBI Taxonomy" id="2991709"/>
    <lineage>
        <taxon>Bacteria</taxon>
        <taxon>Pseudomonadati</taxon>
        <taxon>Bacteroidota</taxon>
        <taxon>Chitinophagia</taxon>
        <taxon>Chitinophagales</taxon>
        <taxon>Chitinophagaceae</taxon>
        <taxon>Chitinophaga</taxon>
    </lineage>
</organism>
<dbReference type="EMBL" id="JAPDNS010000002">
    <property type="protein sequence ID" value="MCW3486984.1"/>
    <property type="molecule type" value="Genomic_DNA"/>
</dbReference>
<dbReference type="InterPro" id="IPR011463">
    <property type="entry name" value="DUF1569"/>
</dbReference>
<reference evidence="1 2" key="1">
    <citation type="submission" date="2022-10" db="EMBL/GenBank/DDBJ databases">
        <title>Chitinophaga nivalis PC15 sp. nov., isolated from Pyeongchang county, South Korea.</title>
        <authorList>
            <person name="Trinh H.N."/>
        </authorList>
    </citation>
    <scope>NUCLEOTIDE SEQUENCE [LARGE SCALE GENOMIC DNA]</scope>
    <source>
        <strain evidence="1 2">PC14</strain>
    </source>
</reference>
<gene>
    <name evidence="1" type="ORF">OL497_24010</name>
</gene>
<evidence type="ECO:0000313" key="1">
    <source>
        <dbReference type="EMBL" id="MCW3486984.1"/>
    </source>
</evidence>
<keyword evidence="2" id="KW-1185">Reference proteome</keyword>
<evidence type="ECO:0000313" key="2">
    <source>
        <dbReference type="Proteomes" id="UP001207742"/>
    </source>
</evidence>
<sequence length="153" mass="17709">MMATDFLTAPQLTVYLERLHEDTPAVWGKMNAIQMLEHLGAALQASCNTKGPQEVVTPPEKIDQYKAFLHNDQEIRRHTPSPLQGEIPPPPRAADIATAADRLLEEVNNFHTYFQQLPERQTVHHIFGLLDYNEWLLFHKKHIEHHFRQFAVL</sequence>
<dbReference type="Gene3D" id="1.20.120.450">
    <property type="entry name" value="dinb family like domain"/>
    <property type="match status" value="1"/>
</dbReference>
<name>A0ABT3ITF9_9BACT</name>
<accession>A0ABT3ITF9</accession>
<dbReference type="Pfam" id="PF07606">
    <property type="entry name" value="DUF1569"/>
    <property type="match status" value="1"/>
</dbReference>
<protein>
    <submittedName>
        <fullName evidence="1">DUF1569 domain-containing protein</fullName>
    </submittedName>
</protein>
<proteinExistence type="predicted"/>
<comment type="caution">
    <text evidence="1">The sequence shown here is derived from an EMBL/GenBank/DDBJ whole genome shotgun (WGS) entry which is preliminary data.</text>
</comment>